<reference evidence="2 3" key="1">
    <citation type="submission" date="2022-07" db="EMBL/GenBank/DDBJ databases">
        <title>Genome-wide signatures of adaptation to extreme environments.</title>
        <authorList>
            <person name="Cho C.H."/>
            <person name="Yoon H.S."/>
        </authorList>
    </citation>
    <scope>NUCLEOTIDE SEQUENCE [LARGE SCALE GENOMIC DNA]</scope>
    <source>
        <strain evidence="2 3">108.79 E11</strain>
    </source>
</reference>
<dbReference type="Proteomes" id="UP001300502">
    <property type="component" value="Unassembled WGS sequence"/>
</dbReference>
<comment type="caution">
    <text evidence="2">The sequence shown here is derived from an EMBL/GenBank/DDBJ whole genome shotgun (WGS) entry which is preliminary data.</text>
</comment>
<dbReference type="AlphaFoldDB" id="A0AAV9IGP1"/>
<accession>A0AAV9IGP1</accession>
<gene>
    <name evidence="2" type="ORF">GAYE_SCF26G4533</name>
</gene>
<name>A0AAV9IGP1_9RHOD</name>
<evidence type="ECO:0000313" key="3">
    <source>
        <dbReference type="Proteomes" id="UP001300502"/>
    </source>
</evidence>
<organism evidence="2 3">
    <name type="scientific">Galdieria yellowstonensis</name>
    <dbReference type="NCBI Taxonomy" id="3028027"/>
    <lineage>
        <taxon>Eukaryota</taxon>
        <taxon>Rhodophyta</taxon>
        <taxon>Bangiophyceae</taxon>
        <taxon>Galdieriales</taxon>
        <taxon>Galdieriaceae</taxon>
        <taxon>Galdieria</taxon>
    </lineage>
</organism>
<dbReference type="EMBL" id="JANCYU010000042">
    <property type="protein sequence ID" value="KAK4526617.1"/>
    <property type="molecule type" value="Genomic_DNA"/>
</dbReference>
<sequence>MVVSTRSKRDRAVSNKDCEVDKRKSKKRSKPTQVRGNTNEEREETKSSFATSFESSIKSSNGVMSKDNLRELIKELPATVIESLKCRGIERGQWKVKTDYWPTVLRSQVKVFYYLFVCSLLVIRNTQPWFFSFTRTLANLRQSYLSFEAVGSDDPFQINKD</sequence>
<feature type="compositionally biased region" description="Basic and acidic residues" evidence="1">
    <location>
        <begin position="10"/>
        <end position="22"/>
    </location>
</feature>
<proteinExistence type="predicted"/>
<feature type="region of interest" description="Disordered" evidence="1">
    <location>
        <begin position="1"/>
        <end position="48"/>
    </location>
</feature>
<evidence type="ECO:0000313" key="2">
    <source>
        <dbReference type="EMBL" id="KAK4526617.1"/>
    </source>
</evidence>
<keyword evidence="3" id="KW-1185">Reference proteome</keyword>
<evidence type="ECO:0000256" key="1">
    <source>
        <dbReference type="SAM" id="MobiDB-lite"/>
    </source>
</evidence>
<protein>
    <submittedName>
        <fullName evidence="2">Uncharacterized protein</fullName>
    </submittedName>
</protein>